<feature type="disulfide bond" evidence="1">
    <location>
        <begin position="66"/>
        <end position="75"/>
    </location>
</feature>
<dbReference type="SUPFAM" id="SSF56436">
    <property type="entry name" value="C-type lectin-like"/>
    <property type="match status" value="1"/>
</dbReference>
<dbReference type="InterPro" id="IPR016186">
    <property type="entry name" value="C-type_lectin-like/link_sf"/>
</dbReference>
<accession>A0ABM1S2N7</accession>
<dbReference type="SUPFAM" id="SSF57196">
    <property type="entry name" value="EGF/Laminin"/>
    <property type="match status" value="1"/>
</dbReference>
<evidence type="ECO:0000313" key="4">
    <source>
        <dbReference type="RefSeq" id="XP_022237892.1"/>
    </source>
</evidence>
<dbReference type="InterPro" id="IPR000742">
    <property type="entry name" value="EGF"/>
</dbReference>
<name>A0ABM1S2N7_LIMPO</name>
<dbReference type="InterPro" id="IPR001304">
    <property type="entry name" value="C-type_lectin-like"/>
</dbReference>
<dbReference type="GeneID" id="106478561"/>
<reference evidence="4" key="1">
    <citation type="submission" date="2025-08" db="UniProtKB">
        <authorList>
            <consortium name="RefSeq"/>
        </authorList>
    </citation>
    <scope>IDENTIFICATION</scope>
    <source>
        <tissue evidence="4">Muscle</tissue>
    </source>
</reference>
<dbReference type="Pfam" id="PF00059">
    <property type="entry name" value="Lectin_C"/>
    <property type="match status" value="1"/>
</dbReference>
<gene>
    <name evidence="4" type="primary">LOC106478561</name>
</gene>
<feature type="domain" description="EGF-like" evidence="2">
    <location>
        <begin position="34"/>
        <end position="76"/>
    </location>
</feature>
<dbReference type="RefSeq" id="XP_022237892.1">
    <property type="nucleotide sequence ID" value="XM_022382184.1"/>
</dbReference>
<keyword evidence="1" id="KW-0245">EGF-like domain</keyword>
<sequence>MQKHCIALEYHRDNYTKPNHTKAQAYLNWLFNKRLVTCKDILCQNGGTCQDIHVSTSSYKAYKCICPWFVTGYECETLLPAHQFCNNSIYWINKDTPRYEDAVASCENKNATVALVTKNETHQCLKSLLTEKFTDTESYFGFYISNRSPSKWISELVPWAASQPSNNDECIVMWVSNNLDWDDTSCTYTELKKGVICEIHV</sequence>
<evidence type="ECO:0000313" key="3">
    <source>
        <dbReference type="Proteomes" id="UP000694941"/>
    </source>
</evidence>
<dbReference type="CDD" id="cd00037">
    <property type="entry name" value="CLECT"/>
    <property type="match status" value="1"/>
</dbReference>
<dbReference type="InterPro" id="IPR016187">
    <property type="entry name" value="CTDL_fold"/>
</dbReference>
<organism evidence="3 4">
    <name type="scientific">Limulus polyphemus</name>
    <name type="common">Atlantic horseshoe crab</name>
    <dbReference type="NCBI Taxonomy" id="6850"/>
    <lineage>
        <taxon>Eukaryota</taxon>
        <taxon>Metazoa</taxon>
        <taxon>Ecdysozoa</taxon>
        <taxon>Arthropoda</taxon>
        <taxon>Chelicerata</taxon>
        <taxon>Merostomata</taxon>
        <taxon>Xiphosura</taxon>
        <taxon>Limulidae</taxon>
        <taxon>Limulus</taxon>
    </lineage>
</organism>
<dbReference type="PROSITE" id="PS00022">
    <property type="entry name" value="EGF_1"/>
    <property type="match status" value="1"/>
</dbReference>
<dbReference type="Proteomes" id="UP000694941">
    <property type="component" value="Unplaced"/>
</dbReference>
<dbReference type="PROSITE" id="PS50026">
    <property type="entry name" value="EGF_3"/>
    <property type="match status" value="1"/>
</dbReference>
<proteinExistence type="predicted"/>
<keyword evidence="1" id="KW-1015">Disulfide bond</keyword>
<dbReference type="Gene3D" id="3.10.100.10">
    <property type="entry name" value="Mannose-Binding Protein A, subunit A"/>
    <property type="match status" value="1"/>
</dbReference>
<keyword evidence="3" id="KW-1185">Reference proteome</keyword>
<protein>
    <submittedName>
        <fullName evidence="4">Perlucin-like protein</fullName>
    </submittedName>
</protein>
<comment type="caution">
    <text evidence="1">Lacks conserved residue(s) required for the propagation of feature annotation.</text>
</comment>
<dbReference type="Gene3D" id="2.10.25.10">
    <property type="entry name" value="Laminin"/>
    <property type="match status" value="1"/>
</dbReference>
<evidence type="ECO:0000256" key="1">
    <source>
        <dbReference type="PROSITE-ProRule" id="PRU00076"/>
    </source>
</evidence>
<evidence type="ECO:0000259" key="2">
    <source>
        <dbReference type="PROSITE" id="PS50026"/>
    </source>
</evidence>
<dbReference type="SMART" id="SM00034">
    <property type="entry name" value="CLECT"/>
    <property type="match status" value="1"/>
</dbReference>